<feature type="compositionally biased region" description="Basic residues" evidence="1">
    <location>
        <begin position="1"/>
        <end position="12"/>
    </location>
</feature>
<dbReference type="Proteomes" id="UP000005237">
    <property type="component" value="Unassembled WGS sequence"/>
</dbReference>
<dbReference type="EnsemblMetazoa" id="CJA26909.1">
    <property type="protein sequence ID" value="CJA26909.1"/>
    <property type="gene ID" value="WBGene00182481"/>
</dbReference>
<proteinExistence type="predicted"/>
<reference evidence="3" key="1">
    <citation type="submission" date="2010-08" db="EMBL/GenBank/DDBJ databases">
        <authorList>
            <consortium name="Caenorhabditis japonica Sequencing Consortium"/>
            <person name="Wilson R.K."/>
        </authorList>
    </citation>
    <scope>NUCLEOTIDE SEQUENCE [LARGE SCALE GENOMIC DNA]</scope>
    <source>
        <strain evidence="3">DF5081</strain>
    </source>
</reference>
<evidence type="ECO:0000256" key="1">
    <source>
        <dbReference type="SAM" id="MobiDB-lite"/>
    </source>
</evidence>
<keyword evidence="3" id="KW-1185">Reference proteome</keyword>
<evidence type="ECO:0000313" key="3">
    <source>
        <dbReference type="Proteomes" id="UP000005237"/>
    </source>
</evidence>
<feature type="region of interest" description="Disordered" evidence="1">
    <location>
        <begin position="1"/>
        <end position="102"/>
    </location>
</feature>
<reference evidence="2" key="2">
    <citation type="submission" date="2022-06" db="UniProtKB">
        <authorList>
            <consortium name="EnsemblMetazoa"/>
        </authorList>
    </citation>
    <scope>IDENTIFICATION</scope>
    <source>
        <strain evidence="2">DF5081</strain>
    </source>
</reference>
<sequence>MAASERKRKRRERQSQTLARNTNKWPKSHAPEIRRRHRSGRQQPVSDPRSIEKTISRNLIIVTTSEESAQGRYPSTIGGPRSPTSHQEKEAWMGRSHNAKKR</sequence>
<accession>A0A8R1I9D2</accession>
<dbReference type="AlphaFoldDB" id="A0A8R1I9D2"/>
<protein>
    <submittedName>
        <fullName evidence="2">Uncharacterized protein</fullName>
    </submittedName>
</protein>
<name>A0A8R1I9D2_CAEJA</name>
<organism evidence="2 3">
    <name type="scientific">Caenorhabditis japonica</name>
    <dbReference type="NCBI Taxonomy" id="281687"/>
    <lineage>
        <taxon>Eukaryota</taxon>
        <taxon>Metazoa</taxon>
        <taxon>Ecdysozoa</taxon>
        <taxon>Nematoda</taxon>
        <taxon>Chromadorea</taxon>
        <taxon>Rhabditida</taxon>
        <taxon>Rhabditina</taxon>
        <taxon>Rhabditomorpha</taxon>
        <taxon>Rhabditoidea</taxon>
        <taxon>Rhabditidae</taxon>
        <taxon>Peloderinae</taxon>
        <taxon>Caenorhabditis</taxon>
    </lineage>
</organism>
<evidence type="ECO:0000313" key="2">
    <source>
        <dbReference type="EnsemblMetazoa" id="CJA26909.1"/>
    </source>
</evidence>